<reference evidence="2" key="1">
    <citation type="submission" date="2017-10" db="EMBL/GenBank/DDBJ databases">
        <title>Rapid genome shrinkage in a self-fertile nematode reveals novel sperm competition proteins.</title>
        <authorList>
            <person name="Yin D."/>
            <person name="Schwarz E.M."/>
            <person name="Thomas C.G."/>
            <person name="Felde R.L."/>
            <person name="Korf I.F."/>
            <person name="Cutter A.D."/>
            <person name="Schartner C.M."/>
            <person name="Ralston E.J."/>
            <person name="Meyer B.J."/>
            <person name="Haag E.S."/>
        </authorList>
    </citation>
    <scope>NUCLEOTIDE SEQUENCE [LARGE SCALE GENOMIC DNA]</scope>
    <source>
        <strain evidence="2">JU1422</strain>
    </source>
</reference>
<proteinExistence type="predicted"/>
<dbReference type="AlphaFoldDB" id="A0A2G5SKT1"/>
<accession>A0A2G5SKT1</accession>
<evidence type="ECO:0000313" key="1">
    <source>
        <dbReference type="EMBL" id="PIC15532.1"/>
    </source>
</evidence>
<name>A0A2G5SKT1_9PELO</name>
<keyword evidence="2" id="KW-1185">Reference proteome</keyword>
<dbReference type="EMBL" id="PDUG01000006">
    <property type="protein sequence ID" value="PIC15532.1"/>
    <property type="molecule type" value="Genomic_DNA"/>
</dbReference>
<protein>
    <submittedName>
        <fullName evidence="1">Uncharacterized protein</fullName>
    </submittedName>
</protein>
<dbReference type="OrthoDB" id="5877959at2759"/>
<organism evidence="1 2">
    <name type="scientific">Caenorhabditis nigoni</name>
    <dbReference type="NCBI Taxonomy" id="1611254"/>
    <lineage>
        <taxon>Eukaryota</taxon>
        <taxon>Metazoa</taxon>
        <taxon>Ecdysozoa</taxon>
        <taxon>Nematoda</taxon>
        <taxon>Chromadorea</taxon>
        <taxon>Rhabditida</taxon>
        <taxon>Rhabditina</taxon>
        <taxon>Rhabditomorpha</taxon>
        <taxon>Rhabditoidea</taxon>
        <taxon>Rhabditidae</taxon>
        <taxon>Peloderinae</taxon>
        <taxon>Caenorhabditis</taxon>
    </lineage>
</organism>
<sequence>MFPRWNEEEQRKLGTHFGQLPRKGLIQDFGKLIGIEPMSQTVASRRSESNPDGRIGIQTVDKVTNPDARARNLEAFVEKAALLLKGWKPEDPEEEMPRTGYYFLSVYKKVVKAGNRITSGQMDFVRDLLFWLPVHLADLIGPLHVPRPSLHGE</sequence>
<comment type="caution">
    <text evidence="1">The sequence shown here is derived from an EMBL/GenBank/DDBJ whole genome shotgun (WGS) entry which is preliminary data.</text>
</comment>
<dbReference type="Proteomes" id="UP000230233">
    <property type="component" value="Chromosome X"/>
</dbReference>
<evidence type="ECO:0000313" key="2">
    <source>
        <dbReference type="Proteomes" id="UP000230233"/>
    </source>
</evidence>
<gene>
    <name evidence="1" type="primary">Cnig_chr_X.g22471</name>
    <name evidence="1" type="ORF">B9Z55_022471</name>
</gene>